<keyword evidence="1" id="KW-0489">Methyltransferase</keyword>
<reference evidence="1" key="1">
    <citation type="submission" date="2023-10" db="EMBL/GenBank/DDBJ databases">
        <title>Whole genome sequencing of actinobacterial strain Amycolatopsis sp. (BCA-696) identifies the underlying plant growth-promoting genes.</title>
        <authorList>
            <person name="Gandham P."/>
            <person name="Vadla N."/>
            <person name="Saji A."/>
            <person name="Srinivas V."/>
            <person name="Ruperao P."/>
            <person name="Selvanayagam S."/>
            <person name="Saxena R.K."/>
            <person name="Rathore A."/>
            <person name="Gopalakrishnan S."/>
            <person name="Thakur V."/>
        </authorList>
    </citation>
    <scope>NUCLEOTIDE SEQUENCE</scope>
    <source>
        <strain evidence="1">BCA-696</strain>
    </source>
</reference>
<evidence type="ECO:0000313" key="1">
    <source>
        <dbReference type="EMBL" id="WYW19574.1"/>
    </source>
</evidence>
<dbReference type="Proteomes" id="UP001456344">
    <property type="component" value="Chromosome"/>
</dbReference>
<gene>
    <name evidence="1" type="ORF">LCL61_28920</name>
</gene>
<protein>
    <submittedName>
        <fullName evidence="1">Methyltransferase</fullName>
    </submittedName>
</protein>
<name>A0ACD5BJV2_9PSEU</name>
<accession>A0ACD5BJV2</accession>
<evidence type="ECO:0000313" key="2">
    <source>
        <dbReference type="Proteomes" id="UP001456344"/>
    </source>
</evidence>
<keyword evidence="2" id="KW-1185">Reference proteome</keyword>
<sequence length="354" mass="38594">MRDVDLKTVRTTAFDGAPVLGPPAVQNVMELAWGMWASGVIQAAAKLRIADFVGDEPVHVDRLADEIDADPGALSRLMRALSAYGVYRQLGPGRYEHTEASRAMRSDAPVRIGDVMLTGSYWGWQMWAKLDESVRTGECAFRATYGKDLFSYFAEDDNEAGAATLRGYAAQSVAMHPALVGALDLSETHTVVDVGGGHGSLLRALLEANSALRGILFDRAHTIENADPVLSTGALADRCDLEAGDCLVTVPKADVYLFRQVLHMWEDERCVQALSNVAKAAEPGSRVILLEQLISDPPANPWDALMDLHMLLVMDGRERTAHEYAELFERAGLRYRGVTETGTPLRLIEAIVGE</sequence>
<dbReference type="EMBL" id="CP150484">
    <property type="protein sequence ID" value="WYW19574.1"/>
    <property type="molecule type" value="Genomic_DNA"/>
</dbReference>
<proteinExistence type="predicted"/>
<keyword evidence="1" id="KW-0808">Transferase</keyword>
<organism evidence="1 2">
    <name type="scientific">Amycolatopsis coloradensis</name>
    <dbReference type="NCBI Taxonomy" id="76021"/>
    <lineage>
        <taxon>Bacteria</taxon>
        <taxon>Bacillati</taxon>
        <taxon>Actinomycetota</taxon>
        <taxon>Actinomycetes</taxon>
        <taxon>Pseudonocardiales</taxon>
        <taxon>Pseudonocardiaceae</taxon>
        <taxon>Amycolatopsis</taxon>
    </lineage>
</organism>